<gene>
    <name evidence="2" type="ORF">SAMN04487859_13311</name>
</gene>
<organism evidence="2 3">
    <name type="scientific">Roseovarius lutimaris</name>
    <dbReference type="NCBI Taxonomy" id="1005928"/>
    <lineage>
        <taxon>Bacteria</taxon>
        <taxon>Pseudomonadati</taxon>
        <taxon>Pseudomonadota</taxon>
        <taxon>Alphaproteobacteria</taxon>
        <taxon>Rhodobacterales</taxon>
        <taxon>Roseobacteraceae</taxon>
        <taxon>Roseovarius</taxon>
    </lineage>
</organism>
<evidence type="ECO:0000313" key="2">
    <source>
        <dbReference type="EMBL" id="SFO36980.1"/>
    </source>
</evidence>
<evidence type="ECO:0000313" key="3">
    <source>
        <dbReference type="Proteomes" id="UP000198599"/>
    </source>
</evidence>
<reference evidence="3" key="1">
    <citation type="submission" date="2016-10" db="EMBL/GenBank/DDBJ databases">
        <authorList>
            <person name="Varghese N."/>
            <person name="Submissions S."/>
        </authorList>
    </citation>
    <scope>NUCLEOTIDE SEQUENCE [LARGE SCALE GENOMIC DNA]</scope>
    <source>
        <strain evidence="3">DSM 28463</strain>
    </source>
</reference>
<dbReference type="Proteomes" id="UP000198599">
    <property type="component" value="Unassembled WGS sequence"/>
</dbReference>
<dbReference type="RefSeq" id="WP_092842240.1">
    <property type="nucleotide sequence ID" value="NZ_FOVP01000033.1"/>
</dbReference>
<dbReference type="STRING" id="1005928.SAMN04487859_13311"/>
<dbReference type="AlphaFoldDB" id="A0A1I5GM42"/>
<feature type="region of interest" description="Disordered" evidence="1">
    <location>
        <begin position="1"/>
        <end position="26"/>
    </location>
</feature>
<keyword evidence="3" id="KW-1185">Reference proteome</keyword>
<evidence type="ECO:0000256" key="1">
    <source>
        <dbReference type="SAM" id="MobiDB-lite"/>
    </source>
</evidence>
<proteinExistence type="predicted"/>
<sequence length="427" mass="47435">MPFEPIAEPDNTTPDQHRRKGRDGRRLPDFLGLLRRKPQTDLDSLTKRILLPSLPVTDEEMARATHQDKGQKLARQEMWEDLARLIEYGDEARLRTPGGENATMLLAYGARADVVAAAEDSLHDGVAPDSAGIDALEEMLAEFPDSYACALIVALTHIDIGWAWRATATERTTIEHEAEFHLHFKRADDILGPFDGVDLDAPSLAAAQCALLAGRQKPRLRVADDYEKLIDLDPDSPRHMRALGEVLLPARYGSYEMLDLEARRTAARTGEVWGTGGYAWVYLDALALDTGALERLDCEFFIDGLRDIVARKRDQHVINQLSAFCGIVMTPRSGKARLPSGAEAARARIHDCLDWLLENHLQELHPLIWSQTLLKPGLTPALPSRRALVAKGRQTALRVIARRFAEDIEDGSSIAFSSSGMYRLPAL</sequence>
<name>A0A1I5GM42_9RHOB</name>
<accession>A0A1I5GM42</accession>
<protein>
    <submittedName>
        <fullName evidence="2">Uncharacterized protein</fullName>
    </submittedName>
</protein>
<dbReference type="EMBL" id="FOVP01000033">
    <property type="protein sequence ID" value="SFO36980.1"/>
    <property type="molecule type" value="Genomic_DNA"/>
</dbReference>
<dbReference type="OrthoDB" id="7734559at2"/>